<dbReference type="PROSITE" id="PS51257">
    <property type="entry name" value="PROKAR_LIPOPROTEIN"/>
    <property type="match status" value="1"/>
</dbReference>
<reference evidence="3 4" key="1">
    <citation type="submission" date="2022-02" db="EMBL/GenBank/DDBJ databases">
        <title>The car tank lid bacteriome: a reservoir of bacteria with potential in bioremediation of fuel.</title>
        <authorList>
            <person name="Vidal-Verdu A."/>
            <person name="Gomez-Martinez D."/>
            <person name="Latorre-Perez A."/>
            <person name="Pereto J."/>
            <person name="Porcar M."/>
        </authorList>
    </citation>
    <scope>NUCLEOTIDE SEQUENCE [LARGE SCALE GENOMIC DNA]</scope>
    <source>
        <strain evidence="3 4">4D.3</strain>
    </source>
</reference>
<evidence type="ECO:0000313" key="3">
    <source>
        <dbReference type="EMBL" id="MCK9793121.1"/>
    </source>
</evidence>
<name>A0ABT0J0V2_9MICO</name>
<proteinExistence type="predicted"/>
<keyword evidence="4" id="KW-1185">Reference proteome</keyword>
<evidence type="ECO:0000256" key="1">
    <source>
        <dbReference type="SAM" id="MobiDB-lite"/>
    </source>
</evidence>
<sequence length="276" mass="27335">MLPHRPTQRPAGALVALSVALAVGSCTPSGPAPTGPTPTSPAPGPSATDAPAGDARTEVSAGDVTLEVMLPGATARDGQVRVSADADTATATITLAATTLDADHVAGVPEIALTSPGTFEPNLDGSVTVIADDGTTAGGLTAPRGARLVAVGRRVLEARAAEGTSDADGTGDAEDADVATTLGTDAVEGALWGEREGGRSLAVTPTGWTRSAGQAGVALAWAELVAADPGVGTPTMRAQLECHAIGAPDKATWNLEPWRPDVGLVATMAARCNPTS</sequence>
<protein>
    <submittedName>
        <fullName evidence="3">DUF2599 domain-containing protein</fullName>
    </submittedName>
</protein>
<feature type="compositionally biased region" description="Low complexity" evidence="1">
    <location>
        <begin position="45"/>
        <end position="54"/>
    </location>
</feature>
<accession>A0ABT0J0V2</accession>
<feature type="region of interest" description="Disordered" evidence="1">
    <location>
        <begin position="27"/>
        <end position="58"/>
    </location>
</feature>
<keyword evidence="2" id="KW-0732">Signal</keyword>
<dbReference type="Pfam" id="PF10783">
    <property type="entry name" value="DUF2599"/>
    <property type="match status" value="1"/>
</dbReference>
<evidence type="ECO:0000313" key="4">
    <source>
        <dbReference type="Proteomes" id="UP001651050"/>
    </source>
</evidence>
<dbReference type="InterPro" id="IPR019719">
    <property type="entry name" value="DUF2599"/>
</dbReference>
<feature type="compositionally biased region" description="Pro residues" evidence="1">
    <location>
        <begin position="30"/>
        <end position="44"/>
    </location>
</feature>
<feature type="chain" id="PRO_5047253824" evidence="2">
    <location>
        <begin position="32"/>
        <end position="276"/>
    </location>
</feature>
<organism evidence="3 4">
    <name type="scientific">Isoptericola peretonis</name>
    <dbReference type="NCBI Taxonomy" id="2918523"/>
    <lineage>
        <taxon>Bacteria</taxon>
        <taxon>Bacillati</taxon>
        <taxon>Actinomycetota</taxon>
        <taxon>Actinomycetes</taxon>
        <taxon>Micrococcales</taxon>
        <taxon>Promicromonosporaceae</taxon>
        <taxon>Isoptericola</taxon>
    </lineage>
</organism>
<feature type="signal peptide" evidence="2">
    <location>
        <begin position="1"/>
        <end position="31"/>
    </location>
</feature>
<comment type="caution">
    <text evidence="3">The sequence shown here is derived from an EMBL/GenBank/DDBJ whole genome shotgun (WGS) entry which is preliminary data.</text>
</comment>
<dbReference type="Proteomes" id="UP001651050">
    <property type="component" value="Unassembled WGS sequence"/>
</dbReference>
<evidence type="ECO:0000256" key="2">
    <source>
        <dbReference type="SAM" id="SignalP"/>
    </source>
</evidence>
<dbReference type="RefSeq" id="WP_416342987.1">
    <property type="nucleotide sequence ID" value="NZ_JALQCY010000002.1"/>
</dbReference>
<gene>
    <name evidence="3" type="ORF">M1843_05090</name>
</gene>
<dbReference type="EMBL" id="JALQCY010000002">
    <property type="protein sequence ID" value="MCK9793121.1"/>
    <property type="molecule type" value="Genomic_DNA"/>
</dbReference>